<dbReference type="Proteomes" id="UP001232245">
    <property type="component" value="Unassembled WGS sequence"/>
</dbReference>
<name>A0ABT9Z6U2_9BACI</name>
<keyword evidence="1" id="KW-1133">Transmembrane helix</keyword>
<dbReference type="PANTHER" id="PTHR34473">
    <property type="entry name" value="UPF0699 TRANSMEMBRANE PROTEIN YDBS"/>
    <property type="match status" value="1"/>
</dbReference>
<gene>
    <name evidence="3" type="ORF">J2S02_004274</name>
</gene>
<dbReference type="Pfam" id="PF03703">
    <property type="entry name" value="bPH_2"/>
    <property type="match status" value="1"/>
</dbReference>
<proteinExistence type="predicted"/>
<evidence type="ECO:0000259" key="2">
    <source>
        <dbReference type="Pfam" id="PF03703"/>
    </source>
</evidence>
<protein>
    <submittedName>
        <fullName evidence="3">Membrane protein YdbS with pleckstrin-like domain</fullName>
    </submittedName>
</protein>
<dbReference type="EMBL" id="JAUSTZ010000012">
    <property type="protein sequence ID" value="MDQ0227927.1"/>
    <property type="molecule type" value="Genomic_DNA"/>
</dbReference>
<dbReference type="RefSeq" id="WP_174880619.1">
    <property type="nucleotide sequence ID" value="NZ_CADEPK010000221.1"/>
</dbReference>
<evidence type="ECO:0000313" key="3">
    <source>
        <dbReference type="EMBL" id="MDQ0227927.1"/>
    </source>
</evidence>
<dbReference type="PANTHER" id="PTHR34473:SF2">
    <property type="entry name" value="UPF0699 TRANSMEMBRANE PROTEIN YDBT"/>
    <property type="match status" value="1"/>
</dbReference>
<feature type="domain" description="YdbS-like PH" evidence="2">
    <location>
        <begin position="66"/>
        <end position="141"/>
    </location>
</feature>
<keyword evidence="1" id="KW-0472">Membrane</keyword>
<organism evidence="3 4">
    <name type="scientific">Metabacillus niabensis</name>
    <dbReference type="NCBI Taxonomy" id="324854"/>
    <lineage>
        <taxon>Bacteria</taxon>
        <taxon>Bacillati</taxon>
        <taxon>Bacillota</taxon>
        <taxon>Bacilli</taxon>
        <taxon>Bacillales</taxon>
        <taxon>Bacillaceae</taxon>
        <taxon>Metabacillus</taxon>
    </lineage>
</organism>
<keyword evidence="4" id="KW-1185">Reference proteome</keyword>
<evidence type="ECO:0000256" key="1">
    <source>
        <dbReference type="SAM" id="Phobius"/>
    </source>
</evidence>
<feature type="transmembrane region" description="Helical" evidence="1">
    <location>
        <begin position="39"/>
        <end position="57"/>
    </location>
</feature>
<comment type="caution">
    <text evidence="3">The sequence shown here is derived from an EMBL/GenBank/DDBJ whole genome shotgun (WGS) entry which is preliminary data.</text>
</comment>
<reference evidence="3 4" key="1">
    <citation type="submission" date="2023-07" db="EMBL/GenBank/DDBJ databases">
        <title>Genomic Encyclopedia of Type Strains, Phase IV (KMG-IV): sequencing the most valuable type-strain genomes for metagenomic binning, comparative biology and taxonomic classification.</title>
        <authorList>
            <person name="Goeker M."/>
        </authorList>
    </citation>
    <scope>NUCLEOTIDE SEQUENCE [LARGE SCALE GENOMIC DNA]</scope>
    <source>
        <strain evidence="3 4">DSM 17723</strain>
    </source>
</reference>
<sequence length="155" mass="18042">MERIEKRSIAVWSISSIQTSIIQLFIVGVIYYFFNSYSFVKTSGHILFVFIFMKLLYELAMDPIIYRNTKYQLNEDTLIIRIGGLTVEETTIPLIRIQHVDIEQSFHSRLFDLYSLNIYTAGDTHSISYIKKEVADMLKDKLISVIADKGMKLDE</sequence>
<dbReference type="InterPro" id="IPR005182">
    <property type="entry name" value="YdbS-like_PH"/>
</dbReference>
<keyword evidence="1" id="KW-0812">Transmembrane</keyword>
<feature type="transmembrane region" description="Helical" evidence="1">
    <location>
        <begin position="9"/>
        <end position="33"/>
    </location>
</feature>
<accession>A0ABT9Z6U2</accession>
<evidence type="ECO:0000313" key="4">
    <source>
        <dbReference type="Proteomes" id="UP001232245"/>
    </source>
</evidence>